<dbReference type="SUPFAM" id="SSF46785">
    <property type="entry name" value="Winged helix' DNA-binding domain"/>
    <property type="match status" value="1"/>
</dbReference>
<dbReference type="Gene3D" id="1.10.3290.10">
    <property type="entry name" value="Fido-like domain"/>
    <property type="match status" value="1"/>
</dbReference>
<dbReference type="InterPro" id="IPR040198">
    <property type="entry name" value="Fido_containing"/>
</dbReference>
<protein>
    <submittedName>
        <fullName evidence="5">Fic family protein</fullName>
    </submittedName>
</protein>
<name>A0A7C1CVA8_9BACT</name>
<evidence type="ECO:0000256" key="2">
    <source>
        <dbReference type="PIRSR" id="PIRSR640198-2"/>
    </source>
</evidence>
<evidence type="ECO:0000313" key="5">
    <source>
        <dbReference type="EMBL" id="HDP78957.1"/>
    </source>
</evidence>
<dbReference type="SUPFAM" id="SSF140931">
    <property type="entry name" value="Fic-like"/>
    <property type="match status" value="1"/>
</dbReference>
<sequence length="365" mass="42153">MVVKVKWDPQYSITDKIASDLMTIEKIRIQVENAQIPLSSLSRIRESARIRSTHFSTQIEGNRLTLQEARDVVNNQRITQEKARDAREVKNYWDALLKIEEWAQELRPFDEYIIKKTHSIVEKGLRAKPSAYRSEQNVIRDSLTNAIIYLPPEAKDSPELMRGLVSWEQDARNKTPVPLIAALVHYQFVTIHPFYDGNGRTARLLSTFILQKEGYGLNGIFSLEEYHASDLQLYYNSLVTHPHHNYYEGREKADLTGWVGYFVELLAKVFEAAGNEVLTQGAIPSDPVLLRRLDHRQKNVLSMFASRDFLTVRELANNLGLSERMARNMVNKWVQKGFLEVLDPSNKNRRYGLSEIYRQFIGNGN</sequence>
<proteinExistence type="predicted"/>
<feature type="binding site" evidence="2">
    <location>
        <begin position="196"/>
        <end position="203"/>
    </location>
    <ligand>
        <name>ATP</name>
        <dbReference type="ChEBI" id="CHEBI:30616"/>
    </ligand>
</feature>
<feature type="active site" evidence="1">
    <location>
        <position position="192"/>
    </location>
</feature>
<dbReference type="PROSITE" id="PS51459">
    <property type="entry name" value="FIDO"/>
    <property type="match status" value="1"/>
</dbReference>
<reference evidence="5" key="1">
    <citation type="journal article" date="2020" name="mSystems">
        <title>Genome- and Community-Level Interaction Insights into Carbon Utilization and Element Cycling Functions of Hydrothermarchaeota in Hydrothermal Sediment.</title>
        <authorList>
            <person name="Zhou Z."/>
            <person name="Liu Y."/>
            <person name="Xu W."/>
            <person name="Pan J."/>
            <person name="Luo Z.H."/>
            <person name="Li M."/>
        </authorList>
    </citation>
    <scope>NUCLEOTIDE SEQUENCE [LARGE SCALE GENOMIC DNA]</scope>
    <source>
        <strain evidence="5">SpSt-1179</strain>
    </source>
</reference>
<keyword evidence="2" id="KW-0067">ATP-binding</keyword>
<organism evidence="5">
    <name type="scientific">Mesotoga infera</name>
    <dbReference type="NCBI Taxonomy" id="1236046"/>
    <lineage>
        <taxon>Bacteria</taxon>
        <taxon>Thermotogati</taxon>
        <taxon>Thermotogota</taxon>
        <taxon>Thermotogae</taxon>
        <taxon>Kosmotogales</taxon>
        <taxon>Kosmotogaceae</taxon>
        <taxon>Mesotoga</taxon>
    </lineage>
</organism>
<dbReference type="GO" id="GO:0005524">
    <property type="term" value="F:ATP binding"/>
    <property type="evidence" value="ECO:0007669"/>
    <property type="project" value="UniProtKB-KW"/>
</dbReference>
<dbReference type="Pfam" id="PF02661">
    <property type="entry name" value="Fic"/>
    <property type="match status" value="1"/>
</dbReference>
<keyword evidence="2" id="KW-0547">Nucleotide-binding</keyword>
<evidence type="ECO:0000259" key="4">
    <source>
        <dbReference type="PROSITE" id="PS51459"/>
    </source>
</evidence>
<feature type="site" description="Important for autoinhibition of adenylyltransferase activity" evidence="3">
    <location>
        <position position="60"/>
    </location>
</feature>
<accession>A0A7C1CVA8</accession>
<comment type="caution">
    <text evidence="5">The sequence shown here is derived from an EMBL/GenBank/DDBJ whole genome shotgun (WGS) entry which is preliminary data.</text>
</comment>
<dbReference type="Proteomes" id="UP000886198">
    <property type="component" value="Unassembled WGS sequence"/>
</dbReference>
<feature type="domain" description="Fido" evidence="4">
    <location>
        <begin position="109"/>
        <end position="264"/>
    </location>
</feature>
<dbReference type="EMBL" id="DSBT01000382">
    <property type="protein sequence ID" value="HDP78957.1"/>
    <property type="molecule type" value="Genomic_DNA"/>
</dbReference>
<evidence type="ECO:0000256" key="3">
    <source>
        <dbReference type="PIRSR" id="PIRSR640198-3"/>
    </source>
</evidence>
<dbReference type="InterPro" id="IPR036390">
    <property type="entry name" value="WH_DNA-bd_sf"/>
</dbReference>
<evidence type="ECO:0000256" key="1">
    <source>
        <dbReference type="PIRSR" id="PIRSR640198-1"/>
    </source>
</evidence>
<gene>
    <name evidence="5" type="ORF">ENN47_12435</name>
</gene>
<dbReference type="InterPro" id="IPR036597">
    <property type="entry name" value="Fido-like_dom_sf"/>
</dbReference>
<dbReference type="PANTHER" id="PTHR13504">
    <property type="entry name" value="FIDO DOMAIN-CONTAINING PROTEIN DDB_G0283145"/>
    <property type="match status" value="1"/>
</dbReference>
<dbReference type="InterPro" id="IPR003812">
    <property type="entry name" value="Fido"/>
</dbReference>
<dbReference type="PANTHER" id="PTHR13504:SF38">
    <property type="entry name" value="FIDO DOMAIN-CONTAINING PROTEIN"/>
    <property type="match status" value="1"/>
</dbReference>
<dbReference type="AlphaFoldDB" id="A0A7C1CVA8"/>